<sequence>MKFSCWIFKQIYCIKHQSLLNNLKAKQIKLIVLKNLSSNLEKILFIDFGLIFKTKKNQMTKTCLLMNRYKMNLFRNQALIICKSIYQKKYLTEFSQRGMFLIQKIQLKQFKFLALKSQAKSLVNALYIQLNRTLKTKKIFLNLLNQLHKRDYTITIQIKRLHFIMDFTILSQSTTFPLQIIIQITIQDMKAIMMRIFPNKINQIKSNSLYQILLISLKSCNFLVLLTSSSQNCQKILQIKITRFKNSSTKSSLKYCSSLAISLCKWIFSLKIKLTSTQISTLKK</sequence>
<keyword evidence="2" id="KW-1185">Reference proteome</keyword>
<name>W7XKD2_TETTS</name>
<accession>W7XKD2</accession>
<protein>
    <submittedName>
        <fullName evidence="1">Uncharacterized protein</fullName>
    </submittedName>
</protein>
<dbReference type="EMBL" id="GG662719">
    <property type="protein sequence ID" value="EWS74799.1"/>
    <property type="molecule type" value="Genomic_DNA"/>
</dbReference>
<dbReference type="KEGG" id="tet:TTHERM_000404309"/>
<evidence type="ECO:0000313" key="1">
    <source>
        <dbReference type="EMBL" id="EWS74799.1"/>
    </source>
</evidence>
<gene>
    <name evidence="1" type="ORF">TTHERM_000404309</name>
</gene>
<dbReference type="RefSeq" id="XP_012652692.1">
    <property type="nucleotide sequence ID" value="XM_012797238.1"/>
</dbReference>
<dbReference type="GeneID" id="24438780"/>
<evidence type="ECO:0000313" key="2">
    <source>
        <dbReference type="Proteomes" id="UP000009168"/>
    </source>
</evidence>
<reference evidence="2" key="1">
    <citation type="journal article" date="2006" name="PLoS Biol.">
        <title>Macronuclear genome sequence of the ciliate Tetrahymena thermophila, a model eukaryote.</title>
        <authorList>
            <person name="Eisen J.A."/>
            <person name="Coyne R.S."/>
            <person name="Wu M."/>
            <person name="Wu D."/>
            <person name="Thiagarajan M."/>
            <person name="Wortman J.R."/>
            <person name="Badger J.H."/>
            <person name="Ren Q."/>
            <person name="Amedeo P."/>
            <person name="Jones K.M."/>
            <person name="Tallon L.J."/>
            <person name="Delcher A.L."/>
            <person name="Salzberg S.L."/>
            <person name="Silva J.C."/>
            <person name="Haas B.J."/>
            <person name="Majoros W.H."/>
            <person name="Farzad M."/>
            <person name="Carlton J.M."/>
            <person name="Smith R.K. Jr."/>
            <person name="Garg J."/>
            <person name="Pearlman R.E."/>
            <person name="Karrer K.M."/>
            <person name="Sun L."/>
            <person name="Manning G."/>
            <person name="Elde N.C."/>
            <person name="Turkewitz A.P."/>
            <person name="Asai D.J."/>
            <person name="Wilkes D.E."/>
            <person name="Wang Y."/>
            <person name="Cai H."/>
            <person name="Collins K."/>
            <person name="Stewart B.A."/>
            <person name="Lee S.R."/>
            <person name="Wilamowska K."/>
            <person name="Weinberg Z."/>
            <person name="Ruzzo W.L."/>
            <person name="Wloga D."/>
            <person name="Gaertig J."/>
            <person name="Frankel J."/>
            <person name="Tsao C.-C."/>
            <person name="Gorovsky M.A."/>
            <person name="Keeling P.J."/>
            <person name="Waller R.F."/>
            <person name="Patron N.J."/>
            <person name="Cherry J.M."/>
            <person name="Stover N.A."/>
            <person name="Krieger C.J."/>
            <person name="del Toro C."/>
            <person name="Ryder H.F."/>
            <person name="Williamson S.C."/>
            <person name="Barbeau R.A."/>
            <person name="Hamilton E.P."/>
            <person name="Orias E."/>
        </authorList>
    </citation>
    <scope>NUCLEOTIDE SEQUENCE [LARGE SCALE GENOMIC DNA]</scope>
    <source>
        <strain evidence="2">SB210</strain>
    </source>
</reference>
<dbReference type="InParanoid" id="W7XKD2"/>
<dbReference type="AlphaFoldDB" id="W7XKD2"/>
<dbReference type="Proteomes" id="UP000009168">
    <property type="component" value="Unassembled WGS sequence"/>
</dbReference>
<proteinExistence type="predicted"/>
<organism evidence="1 2">
    <name type="scientific">Tetrahymena thermophila (strain SB210)</name>
    <dbReference type="NCBI Taxonomy" id="312017"/>
    <lineage>
        <taxon>Eukaryota</taxon>
        <taxon>Sar</taxon>
        <taxon>Alveolata</taxon>
        <taxon>Ciliophora</taxon>
        <taxon>Intramacronucleata</taxon>
        <taxon>Oligohymenophorea</taxon>
        <taxon>Hymenostomatida</taxon>
        <taxon>Tetrahymenina</taxon>
        <taxon>Tetrahymenidae</taxon>
        <taxon>Tetrahymena</taxon>
    </lineage>
</organism>